<keyword evidence="8" id="KW-1185">Reference proteome</keyword>
<evidence type="ECO:0000256" key="4">
    <source>
        <dbReference type="ARBA" id="ARBA00023110"/>
    </source>
</evidence>
<sequence length="244" mass="26437">MAILVNGVEITDAQIEAELPHHQDAPSPVDATVQELILRELLTQRARAKGITATEPQEAVGELLGQEIEAPKVDEAQARAFYDANPQAFVQGEQVEASHILFKSTPETPAALMRGKAEQVLMELRLAPHLFETRAKELSACPSGQQGGALGSFGRGQMVPEFEQAAFALGEGELAKELVETQFGLHIIKAGKKTEGSSVSFDEVKERLTAYLTEMEARRAMHTYLQGLVEAADIQGYDLKAAGQ</sequence>
<dbReference type="InterPro" id="IPR000297">
    <property type="entry name" value="PPIase_PpiC"/>
</dbReference>
<evidence type="ECO:0000256" key="3">
    <source>
        <dbReference type="ARBA" id="ARBA00013194"/>
    </source>
</evidence>
<organism evidence="7 8">
    <name type="scientific">Jeongeupia chitinilytica</name>
    <dbReference type="NCBI Taxonomy" id="1041641"/>
    <lineage>
        <taxon>Bacteria</taxon>
        <taxon>Pseudomonadati</taxon>
        <taxon>Pseudomonadota</taxon>
        <taxon>Betaproteobacteria</taxon>
        <taxon>Neisseriales</taxon>
        <taxon>Chitinibacteraceae</taxon>
        <taxon>Jeongeupia</taxon>
    </lineage>
</organism>
<reference evidence="8" key="1">
    <citation type="journal article" date="2019" name="Int. J. Syst. Evol. Microbiol.">
        <title>The Global Catalogue of Microorganisms (GCM) 10K type strain sequencing project: providing services to taxonomists for standard genome sequencing and annotation.</title>
        <authorList>
            <consortium name="The Broad Institute Genomics Platform"/>
            <consortium name="The Broad Institute Genome Sequencing Center for Infectious Disease"/>
            <person name="Wu L."/>
            <person name="Ma J."/>
        </authorList>
    </citation>
    <scope>NUCLEOTIDE SEQUENCE [LARGE SCALE GENOMIC DNA]</scope>
    <source>
        <strain evidence="8">KCTC 23701</strain>
    </source>
</reference>
<accession>A0ABQ3GYT7</accession>
<dbReference type="Pfam" id="PF00639">
    <property type="entry name" value="Rotamase"/>
    <property type="match status" value="1"/>
</dbReference>
<evidence type="ECO:0000256" key="2">
    <source>
        <dbReference type="ARBA" id="ARBA00007656"/>
    </source>
</evidence>
<evidence type="ECO:0000313" key="7">
    <source>
        <dbReference type="EMBL" id="GHD61815.1"/>
    </source>
</evidence>
<dbReference type="InterPro" id="IPR050245">
    <property type="entry name" value="PrsA_foldase"/>
</dbReference>
<dbReference type="SUPFAM" id="SSF109998">
    <property type="entry name" value="Triger factor/SurA peptide-binding domain-like"/>
    <property type="match status" value="1"/>
</dbReference>
<dbReference type="EC" id="5.2.1.8" evidence="3"/>
<name>A0ABQ3GYT7_9NEIS</name>
<dbReference type="RefSeq" id="WP_189459849.1">
    <property type="nucleotide sequence ID" value="NZ_BMYO01000004.1"/>
</dbReference>
<proteinExistence type="inferred from homology"/>
<keyword evidence="4 5" id="KW-0697">Rotamase</keyword>
<dbReference type="Proteomes" id="UP000604737">
    <property type="component" value="Unassembled WGS sequence"/>
</dbReference>
<dbReference type="PANTHER" id="PTHR47245:SF2">
    <property type="entry name" value="PEPTIDYL-PROLYL CIS-TRANS ISOMERASE HP_0175-RELATED"/>
    <property type="match status" value="1"/>
</dbReference>
<dbReference type="InterPro" id="IPR027304">
    <property type="entry name" value="Trigger_fact/SurA_dom_sf"/>
</dbReference>
<evidence type="ECO:0000256" key="5">
    <source>
        <dbReference type="PROSITE-ProRule" id="PRU00278"/>
    </source>
</evidence>
<gene>
    <name evidence="7" type="ORF">GCM10007350_16750</name>
</gene>
<comment type="caution">
    <text evidence="7">The sequence shown here is derived from an EMBL/GenBank/DDBJ whole genome shotgun (WGS) entry which is preliminary data.</text>
</comment>
<dbReference type="PROSITE" id="PS50198">
    <property type="entry name" value="PPIC_PPIASE_2"/>
    <property type="match status" value="1"/>
</dbReference>
<comment type="similarity">
    <text evidence="2">Belongs to the PpiC/parvulin rotamase family.</text>
</comment>
<dbReference type="SUPFAM" id="SSF54534">
    <property type="entry name" value="FKBP-like"/>
    <property type="match status" value="1"/>
</dbReference>
<protein>
    <recommendedName>
        <fullName evidence="3">peptidylprolyl isomerase</fullName>
        <ecNumber evidence="3">5.2.1.8</ecNumber>
    </recommendedName>
</protein>
<evidence type="ECO:0000259" key="6">
    <source>
        <dbReference type="PROSITE" id="PS50198"/>
    </source>
</evidence>
<feature type="domain" description="PpiC" evidence="6">
    <location>
        <begin position="92"/>
        <end position="192"/>
    </location>
</feature>
<dbReference type="PANTHER" id="PTHR47245">
    <property type="entry name" value="PEPTIDYLPROLYL ISOMERASE"/>
    <property type="match status" value="1"/>
</dbReference>
<evidence type="ECO:0000313" key="8">
    <source>
        <dbReference type="Proteomes" id="UP000604737"/>
    </source>
</evidence>
<evidence type="ECO:0000256" key="1">
    <source>
        <dbReference type="ARBA" id="ARBA00000971"/>
    </source>
</evidence>
<dbReference type="InterPro" id="IPR046357">
    <property type="entry name" value="PPIase_dom_sf"/>
</dbReference>
<comment type="catalytic activity">
    <reaction evidence="1">
        <text>[protein]-peptidylproline (omega=180) = [protein]-peptidylproline (omega=0)</text>
        <dbReference type="Rhea" id="RHEA:16237"/>
        <dbReference type="Rhea" id="RHEA-COMP:10747"/>
        <dbReference type="Rhea" id="RHEA-COMP:10748"/>
        <dbReference type="ChEBI" id="CHEBI:83833"/>
        <dbReference type="ChEBI" id="CHEBI:83834"/>
        <dbReference type="EC" id="5.2.1.8"/>
    </reaction>
</comment>
<keyword evidence="5" id="KW-0413">Isomerase</keyword>
<dbReference type="EMBL" id="BMYO01000004">
    <property type="protein sequence ID" value="GHD61815.1"/>
    <property type="molecule type" value="Genomic_DNA"/>
</dbReference>
<dbReference type="Gene3D" id="3.10.50.40">
    <property type="match status" value="1"/>
</dbReference>